<evidence type="ECO:0000313" key="2">
    <source>
        <dbReference type="Proteomes" id="UP000244855"/>
    </source>
</evidence>
<accession>A0A2V1DUJ2</accession>
<keyword evidence="2" id="KW-1185">Reference proteome</keyword>
<protein>
    <recommendedName>
        <fullName evidence="3">SnoaL-like domain-containing protein</fullName>
    </recommendedName>
</protein>
<dbReference type="EMBL" id="KZ805353">
    <property type="protein sequence ID" value="PVI01759.1"/>
    <property type="molecule type" value="Genomic_DNA"/>
</dbReference>
<proteinExistence type="predicted"/>
<dbReference type="AlphaFoldDB" id="A0A2V1DUJ2"/>
<dbReference type="Gene3D" id="3.10.450.50">
    <property type="match status" value="1"/>
</dbReference>
<organism evidence="1 2">
    <name type="scientific">Periconia macrospinosa</name>
    <dbReference type="NCBI Taxonomy" id="97972"/>
    <lineage>
        <taxon>Eukaryota</taxon>
        <taxon>Fungi</taxon>
        <taxon>Dikarya</taxon>
        <taxon>Ascomycota</taxon>
        <taxon>Pezizomycotina</taxon>
        <taxon>Dothideomycetes</taxon>
        <taxon>Pleosporomycetidae</taxon>
        <taxon>Pleosporales</taxon>
        <taxon>Massarineae</taxon>
        <taxon>Periconiaceae</taxon>
        <taxon>Periconia</taxon>
    </lineage>
</organism>
<gene>
    <name evidence="1" type="ORF">DM02DRAFT_704390</name>
</gene>
<name>A0A2V1DUJ2_9PLEO</name>
<sequence>MVAPEVLSNTALAFISSLTLLPNTTPADAVRFDMEKIRAARAPNYSHTFGHNFFVSQSPPLQGTSDLDGFMSRVAAMSLKLESEKNNVTTVAVDEQQGSVVARVSYQLKASGQEPVENDIVWWLFMDAEGTKVERSLEFVDAAATKELQTRLNASAPA</sequence>
<dbReference type="OrthoDB" id="414540at2759"/>
<reference evidence="1 2" key="1">
    <citation type="journal article" date="2018" name="Sci. Rep.">
        <title>Comparative genomics provides insights into the lifestyle and reveals functional heterogeneity of dark septate endophytic fungi.</title>
        <authorList>
            <person name="Knapp D.G."/>
            <person name="Nemeth J.B."/>
            <person name="Barry K."/>
            <person name="Hainaut M."/>
            <person name="Henrissat B."/>
            <person name="Johnson J."/>
            <person name="Kuo A."/>
            <person name="Lim J.H.P."/>
            <person name="Lipzen A."/>
            <person name="Nolan M."/>
            <person name="Ohm R.A."/>
            <person name="Tamas L."/>
            <person name="Grigoriev I.V."/>
            <person name="Spatafora J.W."/>
            <person name="Nagy L.G."/>
            <person name="Kovacs G.M."/>
        </authorList>
    </citation>
    <scope>NUCLEOTIDE SEQUENCE [LARGE SCALE GENOMIC DNA]</scope>
    <source>
        <strain evidence="1 2">DSE2036</strain>
    </source>
</reference>
<dbReference type="Proteomes" id="UP000244855">
    <property type="component" value="Unassembled WGS sequence"/>
</dbReference>
<evidence type="ECO:0008006" key="3">
    <source>
        <dbReference type="Google" id="ProtNLM"/>
    </source>
</evidence>
<evidence type="ECO:0000313" key="1">
    <source>
        <dbReference type="EMBL" id="PVI01759.1"/>
    </source>
</evidence>